<proteinExistence type="predicted"/>
<keyword evidence="2" id="KW-1185">Reference proteome</keyword>
<evidence type="ECO:0000313" key="1">
    <source>
        <dbReference type="EMBL" id="MFD1410359.1"/>
    </source>
</evidence>
<reference evidence="2" key="1">
    <citation type="journal article" date="2019" name="Int. J. Syst. Evol. Microbiol.">
        <title>The Global Catalogue of Microorganisms (GCM) 10K type strain sequencing project: providing services to taxonomists for standard genome sequencing and annotation.</title>
        <authorList>
            <consortium name="The Broad Institute Genomics Platform"/>
            <consortium name="The Broad Institute Genome Sequencing Center for Infectious Disease"/>
            <person name="Wu L."/>
            <person name="Ma J."/>
        </authorList>
    </citation>
    <scope>NUCLEOTIDE SEQUENCE [LARGE SCALE GENOMIC DNA]</scope>
    <source>
        <strain evidence="2">CCM 8937</strain>
    </source>
</reference>
<gene>
    <name evidence="1" type="ORF">ACFQ4R_01810</name>
</gene>
<comment type="caution">
    <text evidence="1">The sequence shown here is derived from an EMBL/GenBank/DDBJ whole genome shotgun (WGS) entry which is preliminary data.</text>
</comment>
<organism evidence="1 2">
    <name type="scientific">Lapidilactobacillus gannanensis</name>
    <dbReference type="NCBI Taxonomy" id="2486002"/>
    <lineage>
        <taxon>Bacteria</taxon>
        <taxon>Bacillati</taxon>
        <taxon>Bacillota</taxon>
        <taxon>Bacilli</taxon>
        <taxon>Lactobacillales</taxon>
        <taxon>Lactobacillaceae</taxon>
        <taxon>Lapidilactobacillus</taxon>
    </lineage>
</organism>
<dbReference type="EMBL" id="JBHTOH010000014">
    <property type="protein sequence ID" value="MFD1410359.1"/>
    <property type="molecule type" value="Genomic_DNA"/>
</dbReference>
<evidence type="ECO:0000313" key="2">
    <source>
        <dbReference type="Proteomes" id="UP001597191"/>
    </source>
</evidence>
<dbReference type="Proteomes" id="UP001597191">
    <property type="component" value="Unassembled WGS sequence"/>
</dbReference>
<sequence length="47" mass="5310">MIINNSEKPNDVLKRNFSVGNDNGDKTSPIRGWWWLGDLEGVEHGGR</sequence>
<protein>
    <submittedName>
        <fullName evidence="1">Uncharacterized protein</fullName>
    </submittedName>
</protein>
<name>A0ABW4BK97_9LACO</name>
<accession>A0ABW4BK97</accession>
<dbReference type="RefSeq" id="WP_164509128.1">
    <property type="nucleotide sequence ID" value="NZ_JBHTOH010000014.1"/>
</dbReference>